<keyword evidence="1" id="KW-0472">Membrane</keyword>
<name>A0A3L8P6J9_9ACTN</name>
<gene>
    <name evidence="2" type="ORF">D9V37_05850</name>
</gene>
<dbReference type="Proteomes" id="UP000281708">
    <property type="component" value="Unassembled WGS sequence"/>
</dbReference>
<protein>
    <recommendedName>
        <fullName evidence="4">WD40 repeat domain-containing protein</fullName>
    </recommendedName>
</protein>
<comment type="caution">
    <text evidence="2">The sequence shown here is derived from an EMBL/GenBank/DDBJ whole genome shotgun (WGS) entry which is preliminary data.</text>
</comment>
<dbReference type="EMBL" id="RDBE01000005">
    <property type="protein sequence ID" value="RLV50239.1"/>
    <property type="molecule type" value="Genomic_DNA"/>
</dbReference>
<feature type="transmembrane region" description="Helical" evidence="1">
    <location>
        <begin position="38"/>
        <end position="60"/>
    </location>
</feature>
<dbReference type="OrthoDB" id="3765694at2"/>
<keyword evidence="1" id="KW-1133">Transmembrane helix</keyword>
<organism evidence="2 3">
    <name type="scientific">Nocardioides mangrovicus</name>
    <dbReference type="NCBI Taxonomy" id="2478913"/>
    <lineage>
        <taxon>Bacteria</taxon>
        <taxon>Bacillati</taxon>
        <taxon>Actinomycetota</taxon>
        <taxon>Actinomycetes</taxon>
        <taxon>Propionibacteriales</taxon>
        <taxon>Nocardioidaceae</taxon>
        <taxon>Nocardioides</taxon>
    </lineage>
</organism>
<evidence type="ECO:0008006" key="4">
    <source>
        <dbReference type="Google" id="ProtNLM"/>
    </source>
</evidence>
<keyword evidence="3" id="KW-1185">Reference proteome</keyword>
<dbReference type="RefSeq" id="WP_121805216.1">
    <property type="nucleotide sequence ID" value="NZ_RDBE01000005.1"/>
</dbReference>
<evidence type="ECO:0000313" key="2">
    <source>
        <dbReference type="EMBL" id="RLV50239.1"/>
    </source>
</evidence>
<evidence type="ECO:0000313" key="3">
    <source>
        <dbReference type="Proteomes" id="UP000281708"/>
    </source>
</evidence>
<proteinExistence type="predicted"/>
<dbReference type="AlphaFoldDB" id="A0A3L8P6J9"/>
<sequence>MPTDLEDLAPVETRLAQHTTAMRSDVLARLSTSRRRRVWPIAALVSGAVALLALGSVVVVRDRPVPPALQAASAQRAYLSQGAFSVGRTVFVGDHRVVFRDRVRSLLYTSAGVVVHHGRSASADAAGTSRYSLVSPMGSVRDLDLPLDNQLPGTSPSSPLLAYAEPAAASTWRLVVVDVRTGAQHATTTVDGAYSWAGWVAPPVNIDGDHVRVLLDSGWVEWDMAGDTTRAISRPGLADTPLEAGGGRYVEQHTGRIDIRDFSDGRTVFGHALADDGDQVTVDHLSPGGQVVRYDETFTVYDEHHQLISSPHGGILYDLDRHRRLALGTGPWGWTPDGRALRVETAKDLVTTCSALLRSCRTTRRSLPHGTVKLGGVLYGR</sequence>
<reference evidence="2 3" key="1">
    <citation type="submission" date="2018-10" db="EMBL/GenBank/DDBJ databases">
        <title>Marmoricola sp. 4Q3S-7 whole genome shotgun sequence.</title>
        <authorList>
            <person name="Li F."/>
        </authorList>
    </citation>
    <scope>NUCLEOTIDE SEQUENCE [LARGE SCALE GENOMIC DNA]</scope>
    <source>
        <strain evidence="2 3">4Q3S-7</strain>
    </source>
</reference>
<keyword evidence="1" id="KW-0812">Transmembrane</keyword>
<evidence type="ECO:0000256" key="1">
    <source>
        <dbReference type="SAM" id="Phobius"/>
    </source>
</evidence>
<accession>A0A3L8P6J9</accession>